<dbReference type="SUPFAM" id="SSF56349">
    <property type="entry name" value="DNA breaking-rejoining enzymes"/>
    <property type="match status" value="1"/>
</dbReference>
<keyword evidence="1" id="KW-0233">DNA recombination</keyword>
<evidence type="ECO:0000259" key="2">
    <source>
        <dbReference type="PROSITE" id="PS51898"/>
    </source>
</evidence>
<gene>
    <name evidence="3" type="ORF">CSB93_1511</name>
</gene>
<dbReference type="EMBL" id="CP027169">
    <property type="protein sequence ID" value="AVK04092.1"/>
    <property type="molecule type" value="Genomic_DNA"/>
</dbReference>
<sequence length="1040" mass="117868">MGCDAMNMSCLNDQQIEYLWSAAPHEPDWKREMRERLRLIAGNCGVPLGQWLLGTRAIREVTVEHVRELEAQLGTDHTLRNMLRSITRRVRSQLPGFPLARLAIAVERPANPINPDLYTAERLRLSRQLLQAMQDGFKRELDSLIPAERVGLFLMSASYGGGLMEVAQLNALVSVSPEQIDWLAGVPEIRLPLPIRGKAEAEYRQWFPDPATLALMFRCVDDLLDMKEQLQRKGGKIRCVRAFLTSVGVSGSDLPSSLTGLLDLLRLQMQLRLPQIMVNFACRQKFASQSLRPSSWGELFGLIGLEDPTDSYGGSTGGATEVQEKEDAPGWLMELCQQIRADLPIQSDQHAGEHEILVKEWAGFMLSKGSLYGHVIGRSTVARYVRLLGGALTQLDGLTIFRLEPDALENVYEGLLEAQPTDGKRRVLAKGIYEFHTFLERRYHYPPISPYAVLGIGQDVVSVDARILSEDQYQAVLRALDICGLELRTPRLVTAAKLFLVLGFRLGLRRNEALKLRLCDIHLPQLAADASKRIHQSHPNMRKLTLPELVDLDLPVDLLVRPHAQRGLKTQNSVRRLPLRMLLEPDELTLMMSWYQQRQIEESEAHFSEFLFCIPELKTQWISESTLLPALHACMRSVTGSQLIHYHHLRHSCATWLMLKLTGLITDASPSLIFGDLPQTSRWLKDLGRLRSELVLLNGGPTRRIVHIVSALLGHGSPKTTLLHYVHCLPQILALAWQWNPKAWQFSAHNVASIARVSLPSMAGTSDAEHLLKIIGRIKQLKANKRARQAAVQIQTKKIENHWAIGRIQTIESMLAYASYAEQTGREVNLDWVEFAAEERSLMLERARYIRDMQQRPGTSNLLPKHRLQRALHADDPSYLSLLPSPPKHGGREAVTEYAQRLYELLEGPASERAQRVIDDFVERCWKTETTLRFQRDRDEEHAQDYLWLLAAIGIPARSIELIVYDTNKPKTAKSYWRQQLGNIRRPFSQHAPESNDVANLHLGIRAKLELKSAAKQNHHSGAALRYLMLMASIDWHFRA</sequence>
<dbReference type="InterPro" id="IPR013762">
    <property type="entry name" value="Integrase-like_cat_sf"/>
</dbReference>
<keyword evidence="4" id="KW-1185">Reference proteome</keyword>
<dbReference type="InterPro" id="IPR002104">
    <property type="entry name" value="Integrase_catalytic"/>
</dbReference>
<dbReference type="PROSITE" id="PS51898">
    <property type="entry name" value="TYR_RECOMBINASE"/>
    <property type="match status" value="1"/>
</dbReference>
<name>A0A2R3IQ97_9PSED</name>
<accession>A0A2R3IQ97</accession>
<dbReference type="InterPro" id="IPR011010">
    <property type="entry name" value="DNA_brk_join_enz"/>
</dbReference>
<evidence type="ECO:0000313" key="4">
    <source>
        <dbReference type="Proteomes" id="UP000238390"/>
    </source>
</evidence>
<proteinExistence type="predicted"/>
<protein>
    <submittedName>
        <fullName evidence="3">Phage integrase family protein</fullName>
    </submittedName>
</protein>
<feature type="domain" description="Tyr recombinase" evidence="2">
    <location>
        <begin position="463"/>
        <end position="738"/>
    </location>
</feature>
<evidence type="ECO:0000256" key="1">
    <source>
        <dbReference type="ARBA" id="ARBA00023172"/>
    </source>
</evidence>
<evidence type="ECO:0000313" key="3">
    <source>
        <dbReference type="EMBL" id="AVK04092.1"/>
    </source>
</evidence>
<dbReference type="Proteomes" id="UP000238390">
    <property type="component" value="Chromosome"/>
</dbReference>
<dbReference type="GO" id="GO:0015074">
    <property type="term" value="P:DNA integration"/>
    <property type="evidence" value="ECO:0007669"/>
    <property type="project" value="InterPro"/>
</dbReference>
<dbReference type="GO" id="GO:0006310">
    <property type="term" value="P:DNA recombination"/>
    <property type="evidence" value="ECO:0007669"/>
    <property type="project" value="UniProtKB-KW"/>
</dbReference>
<reference evidence="3 4" key="1">
    <citation type="submission" date="2018-02" db="EMBL/GenBank/DDBJ databases">
        <title>FDA/CDC Antimicrobial Resistant Isolate Bank Genome Sequencing.</title>
        <authorList>
            <person name="Benahmed F.H."/>
            <person name="Lutgring J.D."/>
            <person name="Yoo B."/>
            <person name="Machado M."/>
            <person name="Brown A."/>
            <person name="McAllister G."/>
            <person name="Perry A."/>
            <person name="Halpin A.L."/>
            <person name="Vavikolanu K."/>
            <person name="Ott S."/>
            <person name="Zhao X."/>
            <person name="Tallon L.J."/>
            <person name="Sadzewicz L."/>
            <person name="Aluvathingal J."/>
            <person name="Nadendla S."/>
            <person name="Voskania-kordi A."/>
            <person name="Simonyan V."/>
            <person name="Patel J."/>
            <person name="Shawar R.M."/>
        </authorList>
    </citation>
    <scope>NUCLEOTIDE SEQUENCE [LARGE SCALE GENOMIC DNA]</scope>
    <source>
        <strain evidence="3 4">AR_0356</strain>
    </source>
</reference>
<dbReference type="Gene3D" id="1.10.443.10">
    <property type="entry name" value="Intergrase catalytic core"/>
    <property type="match status" value="1"/>
</dbReference>
<dbReference type="GO" id="GO:0003677">
    <property type="term" value="F:DNA binding"/>
    <property type="evidence" value="ECO:0007669"/>
    <property type="project" value="InterPro"/>
</dbReference>
<organism evidence="3 4">
    <name type="scientific">Pseudomonas paraeruginosa</name>
    <dbReference type="NCBI Taxonomy" id="2994495"/>
    <lineage>
        <taxon>Bacteria</taxon>
        <taxon>Pseudomonadati</taxon>
        <taxon>Pseudomonadota</taxon>
        <taxon>Gammaproteobacteria</taxon>
        <taxon>Pseudomonadales</taxon>
        <taxon>Pseudomonadaceae</taxon>
        <taxon>Pseudomonas</taxon>
    </lineage>
</organism>
<dbReference type="AlphaFoldDB" id="A0A2R3IQ97"/>